<dbReference type="GO" id="GO:0022857">
    <property type="term" value="F:transmembrane transporter activity"/>
    <property type="evidence" value="ECO:0007669"/>
    <property type="project" value="InterPro"/>
</dbReference>
<accession>A0A9P4IJN2</accession>
<dbReference type="InterPro" id="IPR011701">
    <property type="entry name" value="MFS"/>
</dbReference>
<feature type="domain" description="Major facilitator superfamily (MFS) profile" evidence="12">
    <location>
        <begin position="82"/>
        <end position="586"/>
    </location>
</feature>
<keyword evidence="7" id="KW-0408">Iron</keyword>
<evidence type="ECO:0000256" key="2">
    <source>
        <dbReference type="ARBA" id="ARBA00008335"/>
    </source>
</evidence>
<dbReference type="GO" id="GO:0005886">
    <property type="term" value="C:plasma membrane"/>
    <property type="evidence" value="ECO:0007669"/>
    <property type="project" value="TreeGrafter"/>
</dbReference>
<dbReference type="PROSITE" id="PS50850">
    <property type="entry name" value="MFS"/>
    <property type="match status" value="1"/>
</dbReference>
<evidence type="ECO:0000313" key="14">
    <source>
        <dbReference type="Proteomes" id="UP000799772"/>
    </source>
</evidence>
<feature type="transmembrane region" description="Helical" evidence="11">
    <location>
        <begin position="147"/>
        <end position="164"/>
    </location>
</feature>
<dbReference type="EMBL" id="ML978122">
    <property type="protein sequence ID" value="KAF2102359.1"/>
    <property type="molecule type" value="Genomic_DNA"/>
</dbReference>
<evidence type="ECO:0000256" key="11">
    <source>
        <dbReference type="SAM" id="Phobius"/>
    </source>
</evidence>
<keyword evidence="14" id="KW-1185">Reference proteome</keyword>
<dbReference type="Pfam" id="PF07690">
    <property type="entry name" value="MFS_1"/>
    <property type="match status" value="1"/>
</dbReference>
<evidence type="ECO:0000256" key="10">
    <source>
        <dbReference type="SAM" id="MobiDB-lite"/>
    </source>
</evidence>
<dbReference type="InterPro" id="IPR020846">
    <property type="entry name" value="MFS_dom"/>
</dbReference>
<feature type="transmembrane region" description="Helical" evidence="11">
    <location>
        <begin position="425"/>
        <end position="444"/>
    </location>
</feature>
<proteinExistence type="inferred from homology"/>
<protein>
    <submittedName>
        <fullName evidence="13">MFS general substrate transporter</fullName>
    </submittedName>
</protein>
<evidence type="ECO:0000256" key="9">
    <source>
        <dbReference type="ARBA" id="ARBA00023136"/>
    </source>
</evidence>
<dbReference type="Proteomes" id="UP000799772">
    <property type="component" value="Unassembled WGS sequence"/>
</dbReference>
<keyword evidence="6 11" id="KW-1133">Transmembrane helix</keyword>
<dbReference type="FunFam" id="1.20.1250.20:FF:000284">
    <property type="entry name" value="Siderophore iron transporter mirB"/>
    <property type="match status" value="1"/>
</dbReference>
<evidence type="ECO:0000313" key="13">
    <source>
        <dbReference type="EMBL" id="KAF2102359.1"/>
    </source>
</evidence>
<dbReference type="OrthoDB" id="4078873at2759"/>
<feature type="compositionally biased region" description="Polar residues" evidence="10">
    <location>
        <begin position="26"/>
        <end position="38"/>
    </location>
</feature>
<dbReference type="GO" id="GO:0010106">
    <property type="term" value="P:cellular response to iron ion starvation"/>
    <property type="evidence" value="ECO:0007669"/>
    <property type="project" value="UniProtKB-ARBA"/>
</dbReference>
<organism evidence="13 14">
    <name type="scientific">Rhizodiscina lignyota</name>
    <dbReference type="NCBI Taxonomy" id="1504668"/>
    <lineage>
        <taxon>Eukaryota</taxon>
        <taxon>Fungi</taxon>
        <taxon>Dikarya</taxon>
        <taxon>Ascomycota</taxon>
        <taxon>Pezizomycotina</taxon>
        <taxon>Dothideomycetes</taxon>
        <taxon>Pleosporomycetidae</taxon>
        <taxon>Aulographales</taxon>
        <taxon>Rhizodiscinaceae</taxon>
        <taxon>Rhizodiscina</taxon>
    </lineage>
</organism>
<name>A0A9P4IJN2_9PEZI</name>
<gene>
    <name evidence="13" type="ORF">NA57DRAFT_63332</name>
</gene>
<dbReference type="InterPro" id="IPR036259">
    <property type="entry name" value="MFS_trans_sf"/>
</dbReference>
<comment type="caution">
    <text evidence="13">The sequence shown here is derived from an EMBL/GenBank/DDBJ whole genome shotgun (WGS) entry which is preliminary data.</text>
</comment>
<feature type="transmembrane region" description="Helical" evidence="11">
    <location>
        <begin position="235"/>
        <end position="257"/>
    </location>
</feature>
<feature type="transmembrane region" description="Helical" evidence="11">
    <location>
        <begin position="281"/>
        <end position="307"/>
    </location>
</feature>
<keyword evidence="4" id="KW-0410">Iron transport</keyword>
<feature type="transmembrane region" description="Helical" evidence="11">
    <location>
        <begin position="565"/>
        <end position="583"/>
    </location>
</feature>
<feature type="transmembrane region" description="Helical" evidence="11">
    <location>
        <begin position="396"/>
        <end position="418"/>
    </location>
</feature>
<feature type="transmembrane region" description="Helical" evidence="11">
    <location>
        <begin position="351"/>
        <end position="376"/>
    </location>
</feature>
<feature type="transmembrane region" description="Helical" evidence="11">
    <location>
        <begin position="79"/>
        <end position="99"/>
    </location>
</feature>
<dbReference type="Gene3D" id="1.20.1250.20">
    <property type="entry name" value="MFS general substrate transporter like domains"/>
    <property type="match status" value="2"/>
</dbReference>
<dbReference type="GO" id="GO:0006826">
    <property type="term" value="P:iron ion transport"/>
    <property type="evidence" value="ECO:0007669"/>
    <property type="project" value="UniProtKB-KW"/>
</dbReference>
<keyword evidence="5 11" id="KW-0812">Transmembrane</keyword>
<comment type="similarity">
    <text evidence="2">Belongs to the major facilitator superfamily.</text>
</comment>
<evidence type="ECO:0000256" key="4">
    <source>
        <dbReference type="ARBA" id="ARBA00022496"/>
    </source>
</evidence>
<dbReference type="SUPFAM" id="SSF103473">
    <property type="entry name" value="MFS general substrate transporter"/>
    <property type="match status" value="2"/>
</dbReference>
<evidence type="ECO:0000259" key="12">
    <source>
        <dbReference type="PROSITE" id="PS50850"/>
    </source>
</evidence>
<keyword evidence="3" id="KW-0813">Transport</keyword>
<evidence type="ECO:0000256" key="1">
    <source>
        <dbReference type="ARBA" id="ARBA00004141"/>
    </source>
</evidence>
<dbReference type="PANTHER" id="PTHR23501">
    <property type="entry name" value="MAJOR FACILITATOR SUPERFAMILY"/>
    <property type="match status" value="1"/>
</dbReference>
<keyword evidence="8" id="KW-0406">Ion transport</keyword>
<feature type="transmembrane region" description="Helical" evidence="11">
    <location>
        <begin position="450"/>
        <end position="471"/>
    </location>
</feature>
<evidence type="ECO:0000256" key="5">
    <source>
        <dbReference type="ARBA" id="ARBA00022692"/>
    </source>
</evidence>
<keyword evidence="9 11" id="KW-0472">Membrane</keyword>
<reference evidence="13" key="1">
    <citation type="journal article" date="2020" name="Stud. Mycol.">
        <title>101 Dothideomycetes genomes: a test case for predicting lifestyles and emergence of pathogens.</title>
        <authorList>
            <person name="Haridas S."/>
            <person name="Albert R."/>
            <person name="Binder M."/>
            <person name="Bloem J."/>
            <person name="Labutti K."/>
            <person name="Salamov A."/>
            <person name="Andreopoulos B."/>
            <person name="Baker S."/>
            <person name="Barry K."/>
            <person name="Bills G."/>
            <person name="Bluhm B."/>
            <person name="Cannon C."/>
            <person name="Castanera R."/>
            <person name="Culley D."/>
            <person name="Daum C."/>
            <person name="Ezra D."/>
            <person name="Gonzalez J."/>
            <person name="Henrissat B."/>
            <person name="Kuo A."/>
            <person name="Liang C."/>
            <person name="Lipzen A."/>
            <person name="Lutzoni F."/>
            <person name="Magnuson J."/>
            <person name="Mondo S."/>
            <person name="Nolan M."/>
            <person name="Ohm R."/>
            <person name="Pangilinan J."/>
            <person name="Park H.-J."/>
            <person name="Ramirez L."/>
            <person name="Alfaro M."/>
            <person name="Sun H."/>
            <person name="Tritt A."/>
            <person name="Yoshinaga Y."/>
            <person name="Zwiers L.-H."/>
            <person name="Turgeon B."/>
            <person name="Goodwin S."/>
            <person name="Spatafora J."/>
            <person name="Crous P."/>
            <person name="Grigoriev I."/>
        </authorList>
    </citation>
    <scope>NUCLEOTIDE SEQUENCE</scope>
    <source>
        <strain evidence="13">CBS 133067</strain>
    </source>
</reference>
<feature type="transmembrane region" description="Helical" evidence="11">
    <location>
        <begin position="204"/>
        <end position="223"/>
    </location>
</feature>
<evidence type="ECO:0000256" key="8">
    <source>
        <dbReference type="ARBA" id="ARBA00023065"/>
    </source>
</evidence>
<feature type="transmembrane region" description="Helical" evidence="11">
    <location>
        <begin position="170"/>
        <end position="192"/>
    </location>
</feature>
<dbReference type="AlphaFoldDB" id="A0A9P4IJN2"/>
<evidence type="ECO:0000256" key="3">
    <source>
        <dbReference type="ARBA" id="ARBA00022448"/>
    </source>
</evidence>
<dbReference type="FunFam" id="1.20.1250.20:FF:000302">
    <property type="entry name" value="MFS siderochrome iron transporter MirB"/>
    <property type="match status" value="1"/>
</dbReference>
<evidence type="ECO:0000256" key="7">
    <source>
        <dbReference type="ARBA" id="ARBA00023004"/>
    </source>
</evidence>
<evidence type="ECO:0000256" key="6">
    <source>
        <dbReference type="ARBA" id="ARBA00022989"/>
    </source>
</evidence>
<feature type="transmembrane region" description="Helical" evidence="11">
    <location>
        <begin position="111"/>
        <end position="135"/>
    </location>
</feature>
<dbReference type="PANTHER" id="PTHR23501:SF50">
    <property type="entry name" value="MFS SIDEROCHROME IRON TRANSPORTER MIRB (AFU_ORTHOLOGUE AFUA_3G03640)-RELATED"/>
    <property type="match status" value="1"/>
</dbReference>
<sequence>MPLSKLFSAFYPKNEEAASEDIIEIQNEQSGDTKQPATDTERDVSAGSSEAPEERPDENAQEGVRNVEAITLVWTKKSLIIVFASIWLMYFMNAFQASITSNLTPFVLSDFASHSLVPVIGIASNVMAGALRLAVSKMLDLWGRPQGVVVMTTIATLSLVLMAVCTNVQTYAAAQVFYSIGFDGYIYTCDVITSDSTNLKNRALAFAFTSSPYIITAFAGPTASEGFYENISWRWAFGTFCILTPIVAIPLFSTLTWNQRKAKKRGLITPRYSGRTLSQSIWFYIIEFDALGVFLFAAGFSLFLLPFSLAESAADQWRSAHIIVMLVLGVVLIAAFALCERFVSPKPFLPFGLLLSPTVVGSCLLCASYQVSYYCWASYFTSFLQVVNGLSIEDAGYVSSSFDVVSGVFVFFSGWLIRYTDRFKWILLIAVPLEILGQGLMIYFRQPHQNVGYIVMCQVFIAVSGGTIILTQQISIQSVAKHGEVAATLALLGLFGYIGGAVGNTISGAVWTNTLPGALQKYLPASALPDWEDIYNDLDTQLSYPMGSPTREAIIKSYGLAQRNMCIAATAVMGLCFVWVMMIKDVRLSKVNQTKGLVF</sequence>
<comment type="subcellular location">
    <subcellularLocation>
        <location evidence="1">Membrane</location>
        <topology evidence="1">Multi-pass membrane protein</topology>
    </subcellularLocation>
</comment>
<feature type="transmembrane region" description="Helical" evidence="11">
    <location>
        <begin position="319"/>
        <end position="339"/>
    </location>
</feature>
<feature type="region of interest" description="Disordered" evidence="10">
    <location>
        <begin position="25"/>
        <end position="62"/>
    </location>
</feature>